<dbReference type="STRING" id="51028.A0A0N4V3X3"/>
<feature type="transmembrane region" description="Helical" evidence="1">
    <location>
        <begin position="89"/>
        <end position="107"/>
    </location>
</feature>
<evidence type="ECO:0000256" key="1">
    <source>
        <dbReference type="SAM" id="Phobius"/>
    </source>
</evidence>
<evidence type="ECO:0000313" key="4">
    <source>
        <dbReference type="WBParaSite" id="EVEC_0000477501-mRNA-1"/>
    </source>
</evidence>
<evidence type="ECO:0000313" key="2">
    <source>
        <dbReference type="EMBL" id="VDD89732.1"/>
    </source>
</evidence>
<reference evidence="2 3" key="2">
    <citation type="submission" date="2018-10" db="EMBL/GenBank/DDBJ databases">
        <authorList>
            <consortium name="Pathogen Informatics"/>
        </authorList>
    </citation>
    <scope>NUCLEOTIDE SEQUENCE [LARGE SCALE GENOMIC DNA]</scope>
</reference>
<keyword evidence="1" id="KW-1133">Transmembrane helix</keyword>
<keyword evidence="1" id="KW-0812">Transmembrane</keyword>
<accession>A0A0N4V3X3</accession>
<gene>
    <name evidence="2" type="ORF">EVEC_LOCUS4483</name>
</gene>
<dbReference type="AlphaFoldDB" id="A0A0N4V3X3"/>
<organism evidence="4">
    <name type="scientific">Enterobius vermicularis</name>
    <name type="common">Human pinworm</name>
    <dbReference type="NCBI Taxonomy" id="51028"/>
    <lineage>
        <taxon>Eukaryota</taxon>
        <taxon>Metazoa</taxon>
        <taxon>Ecdysozoa</taxon>
        <taxon>Nematoda</taxon>
        <taxon>Chromadorea</taxon>
        <taxon>Rhabditida</taxon>
        <taxon>Spirurina</taxon>
        <taxon>Oxyuridomorpha</taxon>
        <taxon>Oxyuroidea</taxon>
        <taxon>Oxyuridae</taxon>
        <taxon>Enterobius</taxon>
    </lineage>
</organism>
<keyword evidence="3" id="KW-1185">Reference proteome</keyword>
<feature type="transmembrane region" description="Helical" evidence="1">
    <location>
        <begin position="190"/>
        <end position="211"/>
    </location>
</feature>
<dbReference type="OrthoDB" id="10599309at2759"/>
<sequence>MANENRPKISTGFLQPAKVDYKSLDENTFGDPYPIAFIEQLESVDDRLRRNSAVNDDNDSDNSDDQMFTLRFFRTNSENIPSRFDWLDIIPVFCILVVTFEAVFAFLSKSTSCVMDVLRWLSDFCGHYKLVDRNSRVQERLALKSRKFLGTADFICLRFEQFLHMFGNHGIAAVVLTVTALINIQQKSRAIDMVAAYIIAVLLICNTFAAFKKGYSRFRRIRSNRYQYDEL</sequence>
<keyword evidence="1" id="KW-0472">Membrane</keyword>
<proteinExistence type="predicted"/>
<name>A0A0N4V3X3_ENTVE</name>
<reference evidence="4" key="1">
    <citation type="submission" date="2017-02" db="UniProtKB">
        <authorList>
            <consortium name="WormBaseParasite"/>
        </authorList>
    </citation>
    <scope>IDENTIFICATION</scope>
</reference>
<protein>
    <submittedName>
        <fullName evidence="4">Pecanex-like protein</fullName>
    </submittedName>
</protein>
<dbReference type="EMBL" id="UXUI01007870">
    <property type="protein sequence ID" value="VDD89732.1"/>
    <property type="molecule type" value="Genomic_DNA"/>
</dbReference>
<dbReference type="Proteomes" id="UP000274131">
    <property type="component" value="Unassembled WGS sequence"/>
</dbReference>
<dbReference type="WBParaSite" id="EVEC_0000477501-mRNA-1">
    <property type="protein sequence ID" value="EVEC_0000477501-mRNA-1"/>
    <property type="gene ID" value="EVEC_0000477501"/>
</dbReference>
<evidence type="ECO:0000313" key="3">
    <source>
        <dbReference type="Proteomes" id="UP000274131"/>
    </source>
</evidence>
<feature type="transmembrane region" description="Helical" evidence="1">
    <location>
        <begin position="166"/>
        <end position="184"/>
    </location>
</feature>